<evidence type="ECO:0000256" key="5">
    <source>
        <dbReference type="ARBA" id="ARBA00022801"/>
    </source>
</evidence>
<evidence type="ECO:0000313" key="7">
    <source>
        <dbReference type="EMBL" id="KAG7445425.1"/>
    </source>
</evidence>
<reference evidence="7" key="1">
    <citation type="submission" date="2020-11" db="EMBL/GenBank/DDBJ databases">
        <title>Adaptations for nitrogen fixation in a non-lichenized fungal sporocarp promotes dispersal by wood-feeding termites.</title>
        <authorList>
            <consortium name="DOE Joint Genome Institute"/>
            <person name="Koch R.A."/>
            <person name="Yoon G."/>
            <person name="Arayal U."/>
            <person name="Lail K."/>
            <person name="Amirebrahimi M."/>
            <person name="Labutti K."/>
            <person name="Lipzen A."/>
            <person name="Riley R."/>
            <person name="Barry K."/>
            <person name="Henrissat B."/>
            <person name="Grigoriev I.V."/>
            <person name="Herr J.R."/>
            <person name="Aime M.C."/>
        </authorList>
    </citation>
    <scope>NUCLEOTIDE SEQUENCE</scope>
    <source>
        <strain evidence="7">MCA 3950</strain>
    </source>
</reference>
<evidence type="ECO:0000256" key="1">
    <source>
        <dbReference type="ARBA" id="ARBA00009431"/>
    </source>
</evidence>
<evidence type="ECO:0000256" key="2">
    <source>
        <dbReference type="ARBA" id="ARBA00012446"/>
    </source>
</evidence>
<evidence type="ECO:0000256" key="6">
    <source>
        <dbReference type="ARBA" id="ARBA00023180"/>
    </source>
</evidence>
<proteinExistence type="inferred from homology"/>
<dbReference type="GeneID" id="66111882"/>
<dbReference type="Gene3D" id="3.40.50.1820">
    <property type="entry name" value="alpha/beta hydrolase"/>
    <property type="match status" value="1"/>
</dbReference>
<dbReference type="EC" id="3.4.16.5" evidence="2"/>
<comment type="similarity">
    <text evidence="1">Belongs to the peptidase S10 family.</text>
</comment>
<evidence type="ECO:0000256" key="3">
    <source>
        <dbReference type="ARBA" id="ARBA00022645"/>
    </source>
</evidence>
<dbReference type="Pfam" id="PF00450">
    <property type="entry name" value="Peptidase_S10"/>
    <property type="match status" value="1"/>
</dbReference>
<keyword evidence="3" id="KW-0121">Carboxypeptidase</keyword>
<keyword evidence="4" id="KW-0645">Protease</keyword>
<dbReference type="GO" id="GO:0004185">
    <property type="term" value="F:serine-type carboxypeptidase activity"/>
    <property type="evidence" value="ECO:0007669"/>
    <property type="project" value="UniProtKB-EC"/>
</dbReference>
<evidence type="ECO:0000256" key="4">
    <source>
        <dbReference type="ARBA" id="ARBA00022670"/>
    </source>
</evidence>
<dbReference type="OrthoDB" id="443318at2759"/>
<dbReference type="GO" id="GO:0006508">
    <property type="term" value="P:proteolysis"/>
    <property type="evidence" value="ECO:0007669"/>
    <property type="project" value="UniProtKB-KW"/>
</dbReference>
<dbReference type="Gene3D" id="1.10.287.410">
    <property type="match status" value="1"/>
</dbReference>
<dbReference type="PANTHER" id="PTHR11802">
    <property type="entry name" value="SERINE PROTEASE FAMILY S10 SERINE CARBOXYPEPTIDASE"/>
    <property type="match status" value="1"/>
</dbReference>
<dbReference type="InterPro" id="IPR029058">
    <property type="entry name" value="AB_hydrolase_fold"/>
</dbReference>
<evidence type="ECO:0000313" key="8">
    <source>
        <dbReference type="Proteomes" id="UP000812287"/>
    </source>
</evidence>
<sequence>MYPDHSTNGGPGCSSSLGLFMELGPWRVLDSGGPKYNSYSWNTNANIFFIDQPIDIGFSYAEYGETVSTSEDATQNVAAFVTIFFSCFDQFKGRPFHIAGGSYGGRYLPLFASAVCDNNAKLLAAGQTPINLASVMIGNGITDSMTTFPSYFDVQCTAASVLPTLDIKTYVYMKSALPRCKKWKTQSSVDQFDSINCGAAYSFCSSVLSAPYDKPVRSMNPYDMSHKCDGDISVTLCYPMTKYILQYLDDPVICTLLGVDPSLTANSRSDFHAVQDTNDYVSVLLERGARVLIYAGTYDWICNWVGNERWTIALGWSGQREFAREELKEWYVDEKHAGKMRSAKGLTFATIDGAGQMLKESLAMVQRWLRGHDF</sequence>
<dbReference type="EMBL" id="MU250537">
    <property type="protein sequence ID" value="KAG7445425.1"/>
    <property type="molecule type" value="Genomic_DNA"/>
</dbReference>
<dbReference type="GO" id="GO:0000324">
    <property type="term" value="C:fungal-type vacuole"/>
    <property type="evidence" value="ECO:0007669"/>
    <property type="project" value="TreeGrafter"/>
</dbReference>
<protein>
    <recommendedName>
        <fullName evidence="2">carboxypeptidase C</fullName>
        <ecNumber evidence="2">3.4.16.5</ecNumber>
    </recommendedName>
</protein>
<dbReference type="AlphaFoldDB" id="A0A9P7VS18"/>
<dbReference type="PRINTS" id="PR00724">
    <property type="entry name" value="CRBOXYPTASEC"/>
</dbReference>
<dbReference type="RefSeq" id="XP_043038925.1">
    <property type="nucleotide sequence ID" value="XM_043189585.1"/>
</dbReference>
<dbReference type="InterPro" id="IPR001563">
    <property type="entry name" value="Peptidase_S10"/>
</dbReference>
<keyword evidence="5" id="KW-0378">Hydrolase</keyword>
<name>A0A9P7VS18_9AGAR</name>
<gene>
    <name evidence="7" type="ORF">BT62DRAFT_981280</name>
</gene>
<keyword evidence="8" id="KW-1185">Reference proteome</keyword>
<dbReference type="Proteomes" id="UP000812287">
    <property type="component" value="Unassembled WGS sequence"/>
</dbReference>
<accession>A0A9P7VS18</accession>
<keyword evidence="6" id="KW-0325">Glycoprotein</keyword>
<comment type="caution">
    <text evidence="7">The sequence shown here is derived from an EMBL/GenBank/DDBJ whole genome shotgun (WGS) entry which is preliminary data.</text>
</comment>
<dbReference type="SUPFAM" id="SSF53474">
    <property type="entry name" value="alpha/beta-Hydrolases"/>
    <property type="match status" value="1"/>
</dbReference>
<dbReference type="PANTHER" id="PTHR11802:SF113">
    <property type="entry name" value="SERINE CARBOXYPEPTIDASE CTSA-4.1"/>
    <property type="match status" value="1"/>
</dbReference>
<organism evidence="7 8">
    <name type="scientific">Guyanagaster necrorhizus</name>
    <dbReference type="NCBI Taxonomy" id="856835"/>
    <lineage>
        <taxon>Eukaryota</taxon>
        <taxon>Fungi</taxon>
        <taxon>Dikarya</taxon>
        <taxon>Basidiomycota</taxon>
        <taxon>Agaricomycotina</taxon>
        <taxon>Agaricomycetes</taxon>
        <taxon>Agaricomycetidae</taxon>
        <taxon>Agaricales</taxon>
        <taxon>Marasmiineae</taxon>
        <taxon>Physalacriaceae</taxon>
        <taxon>Guyanagaster</taxon>
    </lineage>
</organism>